<gene>
    <name evidence="2" type="ORF">I6I88_02155</name>
</gene>
<dbReference type="Proteomes" id="UP000596202">
    <property type="component" value="Chromosome"/>
</dbReference>
<dbReference type="PROSITE" id="PS51819">
    <property type="entry name" value="VOC"/>
    <property type="match status" value="1"/>
</dbReference>
<reference evidence="2 3" key="1">
    <citation type="submission" date="2021-01" db="EMBL/GenBank/DDBJ databases">
        <title>FDA dAtabase for Regulatory Grade micrObial Sequences (FDA-ARGOS): Supporting development and validation of Infectious Disease Dx tests.</title>
        <authorList>
            <person name="Sproer C."/>
            <person name="Gronow S."/>
            <person name="Severitt S."/>
            <person name="Schroder I."/>
            <person name="Tallon L."/>
            <person name="Sadzewicz L."/>
            <person name="Zhao X."/>
            <person name="Boylan J."/>
            <person name="Ott S."/>
            <person name="Bowen H."/>
            <person name="Vavikolanu K."/>
            <person name="Mehta A."/>
            <person name="Aluvathingal J."/>
            <person name="Nadendla S."/>
            <person name="Lowell S."/>
            <person name="Myers T."/>
            <person name="Yan Y."/>
            <person name="Sichtig H."/>
        </authorList>
    </citation>
    <scope>NUCLEOTIDE SEQUENCE [LARGE SCALE GENOMIC DNA]</scope>
    <source>
        <strain evidence="2 3">FDAARGOS_1131</strain>
    </source>
</reference>
<dbReference type="RefSeq" id="WP_002990178.1">
    <property type="nucleotide sequence ID" value="NZ_CP068108.1"/>
</dbReference>
<evidence type="ECO:0000259" key="1">
    <source>
        <dbReference type="PROSITE" id="PS51819"/>
    </source>
</evidence>
<dbReference type="InterPro" id="IPR037523">
    <property type="entry name" value="VOC_core"/>
</dbReference>
<organism evidence="2 3">
    <name type="scientific">Myroides odoratus</name>
    <name type="common">Flavobacterium odoratum</name>
    <dbReference type="NCBI Taxonomy" id="256"/>
    <lineage>
        <taxon>Bacteria</taxon>
        <taxon>Pseudomonadati</taxon>
        <taxon>Bacteroidota</taxon>
        <taxon>Flavobacteriia</taxon>
        <taxon>Flavobacteriales</taxon>
        <taxon>Flavobacteriaceae</taxon>
        <taxon>Myroides</taxon>
    </lineage>
</organism>
<dbReference type="AlphaFoldDB" id="A0A9Q6Z4W1"/>
<dbReference type="InterPro" id="IPR029068">
    <property type="entry name" value="Glyas_Bleomycin-R_OHBP_Dase"/>
</dbReference>
<dbReference type="SUPFAM" id="SSF54593">
    <property type="entry name" value="Glyoxalase/Bleomycin resistance protein/Dihydroxybiphenyl dioxygenase"/>
    <property type="match status" value="1"/>
</dbReference>
<sequence>MIKYSYTIMYVKQVEVTVAFYESAFGFERKFITPEGDYAELISGDTTLAFAAEELAQTNLSKGFTVVSKDRVMGIELGFVVEDVEQAVQRAVAAGASLYEPVKVKPWGQTVAYVTDCNGFLIELCTAIQA</sequence>
<proteinExistence type="predicted"/>
<dbReference type="PANTHER" id="PTHR34109">
    <property type="entry name" value="BNAUNNG04460D PROTEIN-RELATED"/>
    <property type="match status" value="1"/>
</dbReference>
<dbReference type="EMBL" id="CP068108">
    <property type="protein sequence ID" value="QQU00596.1"/>
    <property type="molecule type" value="Genomic_DNA"/>
</dbReference>
<dbReference type="CDD" id="cd07264">
    <property type="entry name" value="VOC_like"/>
    <property type="match status" value="1"/>
</dbReference>
<dbReference type="Pfam" id="PF00903">
    <property type="entry name" value="Glyoxalase"/>
    <property type="match status" value="1"/>
</dbReference>
<feature type="domain" description="VOC" evidence="1">
    <location>
        <begin position="3"/>
        <end position="127"/>
    </location>
</feature>
<dbReference type="GeneID" id="93526435"/>
<evidence type="ECO:0000313" key="3">
    <source>
        <dbReference type="Proteomes" id="UP000596202"/>
    </source>
</evidence>
<dbReference type="OrthoDB" id="9796521at2"/>
<dbReference type="InterPro" id="IPR004360">
    <property type="entry name" value="Glyas_Fos-R_dOase_dom"/>
</dbReference>
<accession>A0A9Q6Z4W1</accession>
<dbReference type="Gene3D" id="3.10.180.10">
    <property type="entry name" value="2,3-Dihydroxybiphenyl 1,2-Dioxygenase, domain 1"/>
    <property type="match status" value="1"/>
</dbReference>
<evidence type="ECO:0000313" key="2">
    <source>
        <dbReference type="EMBL" id="QQU00596.1"/>
    </source>
</evidence>
<name>A0A9Q6Z4W1_MYROD</name>
<protein>
    <submittedName>
        <fullName evidence="2">VOC family protein</fullName>
    </submittedName>
</protein>